<comment type="caution">
    <text evidence="2">The sequence shown here is derived from an EMBL/GenBank/DDBJ whole genome shotgun (WGS) entry which is preliminary data.</text>
</comment>
<keyword evidence="1" id="KW-0472">Membrane</keyword>
<dbReference type="RefSeq" id="WP_169968357.1">
    <property type="nucleotide sequence ID" value="NZ_JABDSR010000003.1"/>
</dbReference>
<reference evidence="2" key="1">
    <citation type="submission" date="2020-04" db="EMBL/GenBank/DDBJ databases">
        <title>Peptoniphilus sp. nov. isolated from swine feces.</title>
        <authorList>
            <person name="Ryu S.W."/>
        </authorList>
    </citation>
    <scope>NUCLEOTIDE SEQUENCE [LARGE SCALE GENOMIC DNA]</scope>
    <source>
        <strain evidence="2">AGMB00490</strain>
    </source>
</reference>
<protein>
    <recommendedName>
        <fullName evidence="4">Phage holin, LL-H family</fullName>
    </recommendedName>
</protein>
<evidence type="ECO:0008006" key="4">
    <source>
        <dbReference type="Google" id="ProtNLM"/>
    </source>
</evidence>
<evidence type="ECO:0000313" key="2">
    <source>
        <dbReference type="EMBL" id="NMW84665.1"/>
    </source>
</evidence>
<dbReference type="InterPro" id="IPR010026">
    <property type="entry name" value="Phage_holin_LL-H"/>
</dbReference>
<dbReference type="Pfam" id="PF09682">
    <property type="entry name" value="Phage_holin_6_1"/>
    <property type="match status" value="1"/>
</dbReference>
<sequence>MESNVTEILQAIALLISTGAIVILTYFAKKYGVSKVNKVLEIVKIGVNAIEQLGKVNGWDGKEKKAEALNYITKSLNAKGIKVKKTDLDMMIESVVAEFNKNRPI</sequence>
<keyword evidence="3" id="KW-1185">Reference proteome</keyword>
<keyword evidence="1" id="KW-0812">Transmembrane</keyword>
<evidence type="ECO:0000313" key="3">
    <source>
        <dbReference type="Proteomes" id="UP000568273"/>
    </source>
</evidence>
<dbReference type="AlphaFoldDB" id="A0A848RF79"/>
<evidence type="ECO:0000256" key="1">
    <source>
        <dbReference type="SAM" id="Phobius"/>
    </source>
</evidence>
<feature type="transmembrane region" description="Helical" evidence="1">
    <location>
        <begin position="6"/>
        <end position="28"/>
    </location>
</feature>
<accession>A0A848RF79</accession>
<gene>
    <name evidence="2" type="ORF">HKO22_02765</name>
</gene>
<dbReference type="EMBL" id="JABDSR010000003">
    <property type="protein sequence ID" value="NMW84665.1"/>
    <property type="molecule type" value="Genomic_DNA"/>
</dbReference>
<organism evidence="2 3">
    <name type="scientific">Peptoniphilus faecalis</name>
    <dbReference type="NCBI Taxonomy" id="2731255"/>
    <lineage>
        <taxon>Bacteria</taxon>
        <taxon>Bacillati</taxon>
        <taxon>Bacillota</taxon>
        <taxon>Tissierellia</taxon>
        <taxon>Tissierellales</taxon>
        <taxon>Peptoniphilaceae</taxon>
        <taxon>Peptoniphilus</taxon>
    </lineage>
</organism>
<proteinExistence type="predicted"/>
<name>A0A848RF79_9FIRM</name>
<keyword evidence="1" id="KW-1133">Transmembrane helix</keyword>
<dbReference type="Proteomes" id="UP000568273">
    <property type="component" value="Unassembled WGS sequence"/>
</dbReference>